<feature type="transmembrane region" description="Helical" evidence="13">
    <location>
        <begin position="107"/>
        <end position="126"/>
    </location>
</feature>
<evidence type="ECO:0000256" key="6">
    <source>
        <dbReference type="ARBA" id="ARBA00022824"/>
    </source>
</evidence>
<organism evidence="14 15">
    <name type="scientific">Cyprinus carpio carpio</name>
    <dbReference type="NCBI Taxonomy" id="630221"/>
    <lineage>
        <taxon>Eukaryota</taxon>
        <taxon>Metazoa</taxon>
        <taxon>Chordata</taxon>
        <taxon>Craniata</taxon>
        <taxon>Vertebrata</taxon>
        <taxon>Euteleostomi</taxon>
        <taxon>Actinopterygii</taxon>
        <taxon>Neopterygii</taxon>
        <taxon>Teleostei</taxon>
        <taxon>Ostariophysi</taxon>
        <taxon>Cypriniformes</taxon>
        <taxon>Cyprinidae</taxon>
        <taxon>Cyprininae</taxon>
        <taxon>Cyprinus</taxon>
    </lineage>
</organism>
<feature type="transmembrane region" description="Helical" evidence="13">
    <location>
        <begin position="205"/>
        <end position="228"/>
    </location>
</feature>
<comment type="function">
    <text evidence="13">Structural component of the gap junctions and the hemichannels.</text>
</comment>
<dbReference type="GO" id="GO:0032732">
    <property type="term" value="P:positive regulation of interleukin-1 production"/>
    <property type="evidence" value="ECO:0007669"/>
    <property type="project" value="InterPro"/>
</dbReference>
<evidence type="ECO:0000256" key="11">
    <source>
        <dbReference type="ARBA" id="ARBA00023303"/>
    </source>
</evidence>
<dbReference type="InterPro" id="IPR039099">
    <property type="entry name" value="Pannexin"/>
</dbReference>
<dbReference type="GO" id="GO:0007267">
    <property type="term" value="P:cell-cell signaling"/>
    <property type="evidence" value="ECO:0007669"/>
    <property type="project" value="TreeGrafter"/>
</dbReference>
<evidence type="ECO:0000256" key="10">
    <source>
        <dbReference type="ARBA" id="ARBA00023180"/>
    </source>
</evidence>
<evidence type="ECO:0000256" key="12">
    <source>
        <dbReference type="PIRSR" id="PIRSR600990-52"/>
    </source>
</evidence>
<comment type="caution">
    <text evidence="13">Lacks conserved residue(s) required for the propagation of feature annotation.</text>
</comment>
<dbReference type="PANTHER" id="PTHR15759:SF5">
    <property type="entry name" value="PANNEXIN-1"/>
    <property type="match status" value="1"/>
</dbReference>
<keyword evidence="6" id="KW-0256">Endoplasmic reticulum</keyword>
<dbReference type="GO" id="GO:0006812">
    <property type="term" value="P:monoatomic cation transport"/>
    <property type="evidence" value="ECO:0007669"/>
    <property type="project" value="InterPro"/>
</dbReference>
<dbReference type="PROSITE" id="PS51013">
    <property type="entry name" value="PANNEXIN"/>
    <property type="match status" value="1"/>
</dbReference>
<reference evidence="14" key="1">
    <citation type="submission" date="2025-08" db="UniProtKB">
        <authorList>
            <consortium name="Ensembl"/>
        </authorList>
    </citation>
    <scope>IDENTIFICATION</scope>
</reference>
<dbReference type="PANTHER" id="PTHR15759">
    <property type="entry name" value="PANNEXIN"/>
    <property type="match status" value="1"/>
</dbReference>
<comment type="similarity">
    <text evidence="13">Belongs to the pannexin family.</text>
</comment>
<dbReference type="GeneTree" id="ENSGT00940000153972"/>
<sequence length="386" mass="43859">MAIARVATEYVFSDFLLKEQSDSVYKGVRLELATDKLVCFIAVGLPLLFISLAFAQEVSVGSQITCFPPTNFTLRQAAYVDSFCWAEVEHHPTENGADSAPLHLHKFFPYILLLVAILMYIPALFWRFTAAPSLSSDLSFIMEELDRCYNRAIRLAKSLTSKQDKDIAEDPHSGLEMTEACFKYPLVEQYLKTKRSSWALAAKYLLCRVLTFLTLLLACFYLTYYIFWVSPSDQFSCNLRRVPAVVYAAFQPACQHQRAQFLRPYHLLPAFGHVLDLQPTTRRYDDLSIYLLFLEENLSELKSYKCLQVLELLSEGGEGALDTMCLLRTLGQVRTDMVDRKQAQTVKGNAEKEISEIKDATSVLLDDGVQTEKSCSCVKDVRHRVV</sequence>
<keyword evidence="9 13" id="KW-0472">Membrane</keyword>
<dbReference type="InterPro" id="IPR000990">
    <property type="entry name" value="Innexin"/>
</dbReference>
<evidence type="ECO:0000313" key="15">
    <source>
        <dbReference type="Proteomes" id="UP001108240"/>
    </source>
</evidence>
<evidence type="ECO:0000256" key="9">
    <source>
        <dbReference type="ARBA" id="ARBA00023136"/>
    </source>
</evidence>
<keyword evidence="11 13" id="KW-0407">Ion channel</keyword>
<feature type="glycosylation site" description="N-linked (GlcNAc...) asparagine" evidence="12">
    <location>
        <position position="71"/>
    </location>
</feature>
<feature type="transmembrane region" description="Helical" evidence="13">
    <location>
        <begin position="37"/>
        <end position="55"/>
    </location>
</feature>
<evidence type="ECO:0000256" key="5">
    <source>
        <dbReference type="ARBA" id="ARBA00022692"/>
    </source>
</evidence>
<keyword evidence="7 13" id="KW-1133">Transmembrane helix</keyword>
<evidence type="ECO:0000256" key="7">
    <source>
        <dbReference type="ARBA" id="ARBA00022989"/>
    </source>
</evidence>
<keyword evidence="4" id="KW-1003">Cell membrane</keyword>
<evidence type="ECO:0000256" key="2">
    <source>
        <dbReference type="ARBA" id="ARBA00004651"/>
    </source>
</evidence>
<dbReference type="GO" id="GO:0022829">
    <property type="term" value="F:wide pore channel activity"/>
    <property type="evidence" value="ECO:0007669"/>
    <property type="project" value="TreeGrafter"/>
</dbReference>
<name>A0A8C1C6J5_CYPCA</name>
<evidence type="ECO:0000256" key="13">
    <source>
        <dbReference type="RuleBase" id="RU010713"/>
    </source>
</evidence>
<dbReference type="GO" id="GO:0034220">
    <property type="term" value="P:monoatomic ion transmembrane transport"/>
    <property type="evidence" value="ECO:0007669"/>
    <property type="project" value="UniProtKB-KW"/>
</dbReference>
<comment type="subcellular location">
    <subcellularLocation>
        <location evidence="2 13">Cell membrane</location>
        <topology evidence="2 13">Multi-pass membrane protein</topology>
    </subcellularLocation>
    <subcellularLocation>
        <location evidence="1">Endoplasmic reticulum membrane</location>
        <topology evidence="1">Multi-pass membrane protein</topology>
    </subcellularLocation>
</comment>
<evidence type="ECO:0000256" key="8">
    <source>
        <dbReference type="ARBA" id="ARBA00023065"/>
    </source>
</evidence>
<accession>A0A8C1C6J5</accession>
<keyword evidence="3 13" id="KW-0813">Transport</keyword>
<keyword evidence="15" id="KW-1185">Reference proteome</keyword>
<reference evidence="14" key="2">
    <citation type="submission" date="2025-09" db="UniProtKB">
        <authorList>
            <consortium name="Ensembl"/>
        </authorList>
    </citation>
    <scope>IDENTIFICATION</scope>
</reference>
<protein>
    <recommendedName>
        <fullName evidence="13">Pannexin</fullName>
    </recommendedName>
</protein>
<evidence type="ECO:0000313" key="14">
    <source>
        <dbReference type="Ensembl" id="ENSCCRP00000043937.2"/>
    </source>
</evidence>
<dbReference type="AlphaFoldDB" id="A0A8C1C6J5"/>
<keyword evidence="8 13" id="KW-0406">Ion transport</keyword>
<dbReference type="Ensembl" id="ENSCCRT00000047630.2">
    <property type="protein sequence ID" value="ENSCCRP00000043937.2"/>
    <property type="gene ID" value="ENSCCRG00000023518.2"/>
</dbReference>
<keyword evidence="5 13" id="KW-0812">Transmembrane</keyword>
<dbReference type="Proteomes" id="UP001108240">
    <property type="component" value="Unplaced"/>
</dbReference>
<evidence type="ECO:0000256" key="4">
    <source>
        <dbReference type="ARBA" id="ARBA00022475"/>
    </source>
</evidence>
<dbReference type="GO" id="GO:0005921">
    <property type="term" value="C:gap junction"/>
    <property type="evidence" value="ECO:0007669"/>
    <property type="project" value="UniProtKB-UniRule"/>
</dbReference>
<evidence type="ECO:0000256" key="1">
    <source>
        <dbReference type="ARBA" id="ARBA00004477"/>
    </source>
</evidence>
<dbReference type="GlyCosmos" id="A0A8C1C6J5">
    <property type="glycosylation" value="2 sites, No reported glycans"/>
</dbReference>
<proteinExistence type="inferred from homology"/>
<dbReference type="GO" id="GO:0005886">
    <property type="term" value="C:plasma membrane"/>
    <property type="evidence" value="ECO:0007669"/>
    <property type="project" value="UniProtKB-SubCell"/>
</dbReference>
<dbReference type="Pfam" id="PF00876">
    <property type="entry name" value="Innexin"/>
    <property type="match status" value="1"/>
</dbReference>
<keyword evidence="10 12" id="KW-0325">Glycoprotein</keyword>
<dbReference type="OMA" id="APENENM"/>
<gene>
    <name evidence="13" type="primary">PANX</name>
</gene>
<evidence type="ECO:0000256" key="3">
    <source>
        <dbReference type="ARBA" id="ARBA00022448"/>
    </source>
</evidence>
<dbReference type="GO" id="GO:0005789">
    <property type="term" value="C:endoplasmic reticulum membrane"/>
    <property type="evidence" value="ECO:0007669"/>
    <property type="project" value="UniProtKB-SubCell"/>
</dbReference>